<proteinExistence type="predicted"/>
<evidence type="ECO:0000256" key="1">
    <source>
        <dbReference type="SAM" id="Phobius"/>
    </source>
</evidence>
<feature type="transmembrane region" description="Helical" evidence="1">
    <location>
        <begin position="6"/>
        <end position="27"/>
    </location>
</feature>
<keyword evidence="1" id="KW-0472">Membrane</keyword>
<evidence type="ECO:0000313" key="2">
    <source>
        <dbReference type="EMBL" id="OAF11793.1"/>
    </source>
</evidence>
<name>A0A176YYD7_9BRAD</name>
<keyword evidence="3" id="KW-1185">Reference proteome</keyword>
<reference evidence="2 3" key="1">
    <citation type="submission" date="2016-03" db="EMBL/GenBank/DDBJ databases">
        <title>Draft Genome Sequence of the Strain BR 10245 (Bradyrhizobium sp.) isolated from nodules of Centrolobium paraense.</title>
        <authorList>
            <person name="Simoes-Araujo J.L.Sr."/>
            <person name="Barauna A.C."/>
            <person name="Silva K."/>
            <person name="Zilli J.E."/>
        </authorList>
    </citation>
    <scope>NUCLEOTIDE SEQUENCE [LARGE SCALE GENOMIC DNA]</scope>
    <source>
        <strain evidence="2 3">BR 10245</strain>
    </source>
</reference>
<accession>A0A176YYD7</accession>
<keyword evidence="1" id="KW-1133">Transmembrane helix</keyword>
<dbReference type="AlphaFoldDB" id="A0A176YYD7"/>
<protein>
    <submittedName>
        <fullName evidence="2">Uncharacterized protein</fullName>
    </submittedName>
</protein>
<comment type="caution">
    <text evidence="2">The sequence shown here is derived from an EMBL/GenBank/DDBJ whole genome shotgun (WGS) entry which is preliminary data.</text>
</comment>
<sequence length="64" mass="6777">MLALELPHWLMIVGSGLVIAGLIGLGLSRNKQVDSDPVALPGDLTTWRAEEADVSAAAVPDLRR</sequence>
<gene>
    <name evidence="2" type="ORF">AYJ54_08005</name>
</gene>
<dbReference type="Proteomes" id="UP000076959">
    <property type="component" value="Unassembled WGS sequence"/>
</dbReference>
<keyword evidence="1" id="KW-0812">Transmembrane</keyword>
<evidence type="ECO:0000313" key="3">
    <source>
        <dbReference type="Proteomes" id="UP000076959"/>
    </source>
</evidence>
<dbReference type="EMBL" id="LUUB01000045">
    <property type="protein sequence ID" value="OAF11793.1"/>
    <property type="molecule type" value="Genomic_DNA"/>
</dbReference>
<organism evidence="2 3">
    <name type="scientific">Bradyrhizobium centrolobii</name>
    <dbReference type="NCBI Taxonomy" id="1505087"/>
    <lineage>
        <taxon>Bacteria</taxon>
        <taxon>Pseudomonadati</taxon>
        <taxon>Pseudomonadota</taxon>
        <taxon>Alphaproteobacteria</taxon>
        <taxon>Hyphomicrobiales</taxon>
        <taxon>Nitrobacteraceae</taxon>
        <taxon>Bradyrhizobium</taxon>
    </lineage>
</organism>
<dbReference type="RefSeq" id="WP_063699214.1">
    <property type="nucleotide sequence ID" value="NZ_LUUB01000045.1"/>
</dbReference>